<dbReference type="EMBL" id="CVVU01000270">
    <property type="protein sequence ID" value="CRQ08372.1"/>
    <property type="molecule type" value="Genomic_DNA"/>
</dbReference>
<dbReference type="InterPro" id="IPR013786">
    <property type="entry name" value="AcylCoA_DH/ox_N"/>
</dbReference>
<feature type="domain" description="Acyl-CoA dehydrogenase C-terminal" evidence="5">
    <location>
        <begin position="253"/>
        <end position="366"/>
    </location>
</feature>
<dbReference type="SUPFAM" id="SSF47203">
    <property type="entry name" value="Acyl-CoA dehydrogenase C-terminal domain-like"/>
    <property type="match status" value="1"/>
</dbReference>
<dbReference type="Pfam" id="PF02771">
    <property type="entry name" value="Acyl-CoA_dh_N"/>
    <property type="match status" value="1"/>
</dbReference>
<reference evidence="7 9" key="4">
    <citation type="submission" date="2019-01" db="EMBL/GenBank/DDBJ databases">
        <title>The Pseudomonas aeruginosa pan-genome provides new insights on its population structure, horizontal gene transfer and pathogenicity.</title>
        <authorList>
            <person name="Freschi L."/>
            <person name="Vincent A.T."/>
            <person name="Jeukens J."/>
            <person name="Emond-Rheault J.-G."/>
            <person name="Kukavica-Ibrulj I."/>
            <person name="Dupont M.-J."/>
            <person name="Charette S.J."/>
            <person name="Boyle B."/>
            <person name="Levesque R.C."/>
        </authorList>
    </citation>
    <scope>NUCLEOTIDE SEQUENCE [LARGE SCALE GENOMIC DNA]</scope>
    <source>
        <strain evidence="7 9">PA-W36</strain>
    </source>
</reference>
<accession>A0A0D6HGZ9</accession>
<comment type="caution">
    <text evidence="7">The sequence shown here is derived from an EMBL/GenBank/DDBJ whole genome shotgun (WGS) entry which is preliminary data.</text>
</comment>
<dbReference type="InterPro" id="IPR009100">
    <property type="entry name" value="AcylCoA_DH/oxidase_NM_dom_sf"/>
</dbReference>
<name>A0A0D6HGZ9_PSEAI</name>
<sequence>MAVLQTPSAAFDERLPELTRQLAESADAHDRSGDFPHANLALLRHHGLLALALPPALGGPGASLGELRRVIGAVARGEPSTALVLCMQYLHLRRLADNPDWPGALKRRVAREVLEQGALINSLRVEPELGSPSRGGLPGTLARRVGDGWQLSGHKLYTTGIPGLTWLAVWARSDEPIPRVGTWLVRRDSPGIRIVESWDHLGMRASGSHEVLFEEVAVPLENAIGLHPHDQPPAPDQAVLRDFAQASAVLLGALYDGIAGSAREWLVGWLRERVPASLGAPLASLPRMQEALGEIDGLLLQNRLLLDAACCGQLPASDSGLLKVAVIDNALAVVEKALELSGNHGLSRHNPLQRHYRDVLCGRVHTPQKDSVWSAAGRAALSL</sequence>
<dbReference type="GO" id="GO:0016627">
    <property type="term" value="F:oxidoreductase activity, acting on the CH-CH group of donors"/>
    <property type="evidence" value="ECO:0007669"/>
    <property type="project" value="InterPro"/>
</dbReference>
<evidence type="ECO:0000313" key="9">
    <source>
        <dbReference type="Proteomes" id="UP000284767"/>
    </source>
</evidence>
<keyword evidence="2 6" id="KW-0560">Oxidoreductase</keyword>
<reference evidence="8" key="2">
    <citation type="submission" date="2015-06" db="EMBL/GenBank/DDBJ databases">
        <authorList>
            <person name="Radhakrishnan Rajesh"/>
            <person name="Underwood Anthony"/>
            <person name="Al-Shahib Ali"/>
        </authorList>
    </citation>
    <scope>NUCLEOTIDE SEQUENCE [LARGE SCALE GENOMIC DNA]</scope>
    <source>
        <strain evidence="8">P19_London_7_VIM_2_05_10</strain>
    </source>
</reference>
<gene>
    <name evidence="6" type="primary">ydbM</name>
    <name evidence="7" type="ORF">IPC1295_23795</name>
    <name evidence="6" type="ORF">PAERUG_P19_London_7_VIM_2_05_10_06669</name>
</gene>
<evidence type="ECO:0000313" key="7">
    <source>
        <dbReference type="EMBL" id="RPM10233.1"/>
    </source>
</evidence>
<dbReference type="Proteomes" id="UP000284767">
    <property type="component" value="Unassembled WGS sequence"/>
</dbReference>
<evidence type="ECO:0000256" key="2">
    <source>
        <dbReference type="ARBA" id="ARBA00023002"/>
    </source>
</evidence>
<dbReference type="RefSeq" id="WP_003143826.1">
    <property type="nucleotide sequence ID" value="NZ_BAABSN010000002.1"/>
</dbReference>
<dbReference type="Gene3D" id="1.20.140.10">
    <property type="entry name" value="Butyryl-CoA Dehydrogenase, subunit A, domain 3"/>
    <property type="match status" value="1"/>
</dbReference>
<evidence type="ECO:0000259" key="3">
    <source>
        <dbReference type="Pfam" id="PF02770"/>
    </source>
</evidence>
<evidence type="ECO:0000256" key="1">
    <source>
        <dbReference type="ARBA" id="ARBA00022630"/>
    </source>
</evidence>
<dbReference type="InterPro" id="IPR013107">
    <property type="entry name" value="Acyl-CoA_DH_C"/>
</dbReference>
<dbReference type="Gene3D" id="1.10.540.10">
    <property type="entry name" value="Acyl-CoA dehydrogenase/oxidase, N-terminal domain"/>
    <property type="match status" value="1"/>
</dbReference>
<accession>A0A1S1C9A6</accession>
<feature type="domain" description="Acyl-CoA dehydrogenase/oxidase N-terminal" evidence="4">
    <location>
        <begin position="20"/>
        <end position="87"/>
    </location>
</feature>
<dbReference type="Proteomes" id="UP000045039">
    <property type="component" value="Unassembled WGS sequence"/>
</dbReference>
<dbReference type="GO" id="GO:0050660">
    <property type="term" value="F:flavin adenine dinucleotide binding"/>
    <property type="evidence" value="ECO:0007669"/>
    <property type="project" value="InterPro"/>
</dbReference>
<dbReference type="SUPFAM" id="SSF56645">
    <property type="entry name" value="Acyl-CoA dehydrogenase NM domain-like"/>
    <property type="match status" value="1"/>
</dbReference>
<dbReference type="InterPro" id="IPR052547">
    <property type="entry name" value="Mito_Isobutyryl-CoADH"/>
</dbReference>
<dbReference type="InterPro" id="IPR036250">
    <property type="entry name" value="AcylCo_DH-like_C"/>
</dbReference>
<dbReference type="PANTHER" id="PTHR43831">
    <property type="entry name" value="ISOBUTYRYL-COA DEHYDROGENASE"/>
    <property type="match status" value="1"/>
</dbReference>
<dbReference type="Pfam" id="PF02770">
    <property type="entry name" value="Acyl-CoA_dh_M"/>
    <property type="match status" value="1"/>
</dbReference>
<proteinExistence type="predicted"/>
<dbReference type="InterPro" id="IPR046373">
    <property type="entry name" value="Acyl-CoA_Oxase/DH_mid-dom_sf"/>
</dbReference>
<dbReference type="EC" id="1.3.99.-" evidence="6"/>
<reference evidence="6" key="1">
    <citation type="submission" date="2015-06" db="EMBL/GenBank/DDBJ databases">
        <authorList>
            <person name="Radhakrishnan R."/>
            <person name="Underwood A."/>
            <person name="Al-Shahib A."/>
        </authorList>
    </citation>
    <scope>NUCLEOTIDE SEQUENCE</scope>
    <source>
        <strain evidence="6">P19_London_7_VIM_2_05_10</strain>
    </source>
</reference>
<dbReference type="EMBL" id="NSNE01000016">
    <property type="protein sequence ID" value="RPM10233.1"/>
    <property type="molecule type" value="Genomic_DNA"/>
</dbReference>
<dbReference type="Gene3D" id="2.40.110.10">
    <property type="entry name" value="Butyryl-CoA Dehydrogenase, subunit A, domain 2"/>
    <property type="match status" value="1"/>
</dbReference>
<evidence type="ECO:0000313" key="6">
    <source>
        <dbReference type="EMBL" id="CRQ08372.1"/>
    </source>
</evidence>
<reference evidence="7 9" key="3">
    <citation type="submission" date="2017-08" db="EMBL/GenBank/DDBJ databases">
        <authorList>
            <person name="Feschi L."/>
            <person name="Jeukens J."/>
            <person name="Emond-Rheault J.-G."/>
            <person name="Kukavica-Ibrulj I."/>
            <person name="Boyle B."/>
            <person name="Levesque R.C."/>
        </authorList>
    </citation>
    <scope>NUCLEOTIDE SEQUENCE [LARGE SCALE GENOMIC DNA]</scope>
    <source>
        <strain evidence="7 9">PA-W36</strain>
    </source>
</reference>
<feature type="domain" description="Acyl-CoA oxidase/dehydrogenase middle" evidence="3">
    <location>
        <begin position="126"/>
        <end position="216"/>
    </location>
</feature>
<evidence type="ECO:0000259" key="5">
    <source>
        <dbReference type="Pfam" id="PF08028"/>
    </source>
</evidence>
<dbReference type="AlphaFoldDB" id="A0A0D6HGZ9"/>
<dbReference type="CDD" id="cd00567">
    <property type="entry name" value="ACAD"/>
    <property type="match status" value="1"/>
</dbReference>
<organism evidence="7 9">
    <name type="scientific">Pseudomonas aeruginosa</name>
    <dbReference type="NCBI Taxonomy" id="287"/>
    <lineage>
        <taxon>Bacteria</taxon>
        <taxon>Pseudomonadati</taxon>
        <taxon>Pseudomonadota</taxon>
        <taxon>Gammaproteobacteria</taxon>
        <taxon>Pseudomonadales</taxon>
        <taxon>Pseudomonadaceae</taxon>
        <taxon>Pseudomonas</taxon>
    </lineage>
</organism>
<dbReference type="Pfam" id="PF08028">
    <property type="entry name" value="Acyl-CoA_dh_2"/>
    <property type="match status" value="1"/>
</dbReference>
<dbReference type="InterPro" id="IPR006091">
    <property type="entry name" value="Acyl-CoA_Oxase/DH_mid-dom"/>
</dbReference>
<dbReference type="InterPro" id="IPR037069">
    <property type="entry name" value="AcylCoA_DH/ox_N_sf"/>
</dbReference>
<evidence type="ECO:0000313" key="8">
    <source>
        <dbReference type="Proteomes" id="UP000045039"/>
    </source>
</evidence>
<evidence type="ECO:0000259" key="4">
    <source>
        <dbReference type="Pfam" id="PF02771"/>
    </source>
</evidence>
<protein>
    <submittedName>
        <fullName evidence="6 7">Acyl-CoA dehydrogenase</fullName>
        <ecNumber evidence="6">1.3.99.-</ecNumber>
    </submittedName>
</protein>
<keyword evidence="1" id="KW-0285">Flavoprotein</keyword>
<dbReference type="PIRSF" id="PIRSF016578">
    <property type="entry name" value="HsaA"/>
    <property type="match status" value="1"/>
</dbReference>
<dbReference type="PANTHER" id="PTHR43831:SF1">
    <property type="entry name" value="ISOBUTYRYL-COA DEHYDROGENASE, MITOCHONDRIAL"/>
    <property type="match status" value="1"/>
</dbReference>